<dbReference type="AlphaFoldDB" id="A0A385SXP2"/>
<evidence type="ECO:0000313" key="4">
    <source>
        <dbReference type="EMBL" id="AYB34847.1"/>
    </source>
</evidence>
<dbReference type="SUPFAM" id="SSF56925">
    <property type="entry name" value="OMPA-like"/>
    <property type="match status" value="1"/>
</dbReference>
<keyword evidence="1 2" id="KW-0732">Signal</keyword>
<sequence length="245" mass="26277">MKTKFIIFCALSVLISFSSIAQDRAKNFIGFTLGASIPTGDFAKAEAGTFNNWNNKAGFANTGFAAGVEGAYYFLPHIGVGGTLYYAQHGGFSQTDAAKLGASYTDAFGVDASTVTTSGNYSSLNLMAGPYFSFPVNKFTFDIRLLGGLLKSLSTPEMTVVLEDNTAAPLQQNSSTGSAFGWQVGAGFRYTLTDKLGLMFRADYFNSDGVKIENEHRENRAGRLVTKQPMSWVNTSVGLSFSLGK</sequence>
<dbReference type="InterPro" id="IPR027385">
    <property type="entry name" value="Beta-barrel_OMP"/>
</dbReference>
<evidence type="ECO:0000313" key="5">
    <source>
        <dbReference type="Proteomes" id="UP000266183"/>
    </source>
</evidence>
<dbReference type="KEGG" id="chk:D4L85_31585"/>
<feature type="signal peptide" evidence="2">
    <location>
        <begin position="1"/>
        <end position="21"/>
    </location>
</feature>
<dbReference type="Proteomes" id="UP000266183">
    <property type="component" value="Chromosome"/>
</dbReference>
<dbReference type="RefSeq" id="WP_119758100.1">
    <property type="nucleotide sequence ID" value="NZ_CP032382.1"/>
</dbReference>
<name>A0A385SXP2_9BACT</name>
<gene>
    <name evidence="4" type="ORF">D4L85_31585</name>
</gene>
<dbReference type="Pfam" id="PF13505">
    <property type="entry name" value="OMP_b-brl"/>
    <property type="match status" value="1"/>
</dbReference>
<evidence type="ECO:0000256" key="1">
    <source>
        <dbReference type="ARBA" id="ARBA00022729"/>
    </source>
</evidence>
<evidence type="ECO:0000256" key="2">
    <source>
        <dbReference type="SAM" id="SignalP"/>
    </source>
</evidence>
<keyword evidence="5" id="KW-1185">Reference proteome</keyword>
<organism evidence="4 5">
    <name type="scientific">Chryseolinea soli</name>
    <dbReference type="NCBI Taxonomy" id="2321403"/>
    <lineage>
        <taxon>Bacteria</taxon>
        <taxon>Pseudomonadati</taxon>
        <taxon>Bacteroidota</taxon>
        <taxon>Cytophagia</taxon>
        <taxon>Cytophagales</taxon>
        <taxon>Fulvivirgaceae</taxon>
        <taxon>Chryseolinea</taxon>
    </lineage>
</organism>
<proteinExistence type="predicted"/>
<dbReference type="OrthoDB" id="9773582at2"/>
<reference evidence="5" key="1">
    <citation type="submission" date="2018-09" db="EMBL/GenBank/DDBJ databases">
        <title>Chryseolinea sp. KIS68-18 isolated from soil.</title>
        <authorList>
            <person name="Weon H.-Y."/>
            <person name="Kwon S.-W."/>
            <person name="Lee S.A."/>
        </authorList>
    </citation>
    <scope>NUCLEOTIDE SEQUENCE [LARGE SCALE GENOMIC DNA]</scope>
    <source>
        <strain evidence="5">KIS68-18</strain>
    </source>
</reference>
<dbReference type="EMBL" id="CP032382">
    <property type="protein sequence ID" value="AYB34847.1"/>
    <property type="molecule type" value="Genomic_DNA"/>
</dbReference>
<feature type="chain" id="PRO_5017213225" description="Outer membrane protein beta-barrel domain-containing protein" evidence="2">
    <location>
        <begin position="22"/>
        <end position="245"/>
    </location>
</feature>
<dbReference type="InterPro" id="IPR011250">
    <property type="entry name" value="OMP/PagP_B-barrel"/>
</dbReference>
<protein>
    <recommendedName>
        <fullName evidence="3">Outer membrane protein beta-barrel domain-containing protein</fullName>
    </recommendedName>
</protein>
<dbReference type="Gene3D" id="2.40.160.20">
    <property type="match status" value="1"/>
</dbReference>
<accession>A0A385SXP2</accession>
<evidence type="ECO:0000259" key="3">
    <source>
        <dbReference type="Pfam" id="PF13505"/>
    </source>
</evidence>
<feature type="domain" description="Outer membrane protein beta-barrel" evidence="3">
    <location>
        <begin position="11"/>
        <end position="209"/>
    </location>
</feature>